<dbReference type="GO" id="GO:0003676">
    <property type="term" value="F:nucleic acid binding"/>
    <property type="evidence" value="ECO:0007669"/>
    <property type="project" value="InterPro"/>
</dbReference>
<dbReference type="SUPFAM" id="SSF53098">
    <property type="entry name" value="Ribonuclease H-like"/>
    <property type="match status" value="1"/>
</dbReference>
<accession>A0AAV5KKW3</accession>
<evidence type="ECO:0000259" key="3">
    <source>
        <dbReference type="Pfam" id="PF13966"/>
    </source>
</evidence>
<evidence type="ECO:0000256" key="1">
    <source>
        <dbReference type="SAM" id="MobiDB-lite"/>
    </source>
</evidence>
<dbReference type="InterPro" id="IPR026960">
    <property type="entry name" value="RVT-Znf"/>
</dbReference>
<dbReference type="PANTHER" id="PTHR47074:SF11">
    <property type="entry name" value="REVERSE TRANSCRIPTASE-LIKE PROTEIN"/>
    <property type="match status" value="1"/>
</dbReference>
<evidence type="ECO:0000313" key="5">
    <source>
        <dbReference type="Proteomes" id="UP001054252"/>
    </source>
</evidence>
<dbReference type="GO" id="GO:0004523">
    <property type="term" value="F:RNA-DNA hybrid ribonuclease activity"/>
    <property type="evidence" value="ECO:0007669"/>
    <property type="project" value="InterPro"/>
</dbReference>
<dbReference type="Pfam" id="PF13966">
    <property type="entry name" value="zf-RVT"/>
    <property type="match status" value="1"/>
</dbReference>
<comment type="caution">
    <text evidence="4">The sequence shown here is derived from an EMBL/GenBank/DDBJ whole genome shotgun (WGS) entry which is preliminary data.</text>
</comment>
<dbReference type="AlphaFoldDB" id="A0AAV5KKW3"/>
<gene>
    <name evidence="4" type="ORF">SLEP1_g34621</name>
</gene>
<dbReference type="InterPro" id="IPR012337">
    <property type="entry name" value="RNaseH-like_sf"/>
</dbReference>
<dbReference type="InterPro" id="IPR052929">
    <property type="entry name" value="RNase_H-like_EbsB-rel"/>
</dbReference>
<sequence>MILSSGEWKYLWKLKVPPKIRVFLWSAIHNSLPSLDNLMKRGILNEALCPNCHTANETLMHLLFYCPHVEPIWFGSALGLDPRQLGVVNFVEWWRYINNFAKQIHLCFMVEQCAIICWHVWKARNEKYYEHADISPHQVLTRISLMIKEYSPPTAKDLLVPPPKPRAPDKPQQSSWPRPPQDFIKINVDAAYVPDSGSAALAMIARNSNGQICFGNSWLCVALSPLMAEALAMLRAIKSAINRGLHAVIFESDNQALISYIQQHEKLLPWEVKPVIMNIRQACSCHPDFLFNYVPREENRVADWVAKSSLKGKCPWYWAHRPPNLLSFLLLVDSMNN</sequence>
<dbReference type="Proteomes" id="UP001054252">
    <property type="component" value="Unassembled WGS sequence"/>
</dbReference>
<dbReference type="InterPro" id="IPR036397">
    <property type="entry name" value="RNaseH_sf"/>
</dbReference>
<feature type="domain" description="RNase H type-1" evidence="2">
    <location>
        <begin position="187"/>
        <end position="308"/>
    </location>
</feature>
<name>A0AAV5KKW3_9ROSI</name>
<reference evidence="4 5" key="1">
    <citation type="journal article" date="2021" name="Commun. Biol.">
        <title>The genome of Shorea leprosula (Dipterocarpaceae) highlights the ecological relevance of drought in aseasonal tropical rainforests.</title>
        <authorList>
            <person name="Ng K.K.S."/>
            <person name="Kobayashi M.J."/>
            <person name="Fawcett J.A."/>
            <person name="Hatakeyama M."/>
            <person name="Paape T."/>
            <person name="Ng C.H."/>
            <person name="Ang C.C."/>
            <person name="Tnah L.H."/>
            <person name="Lee C.T."/>
            <person name="Nishiyama T."/>
            <person name="Sese J."/>
            <person name="O'Brien M.J."/>
            <person name="Copetti D."/>
            <person name="Mohd Noor M.I."/>
            <person name="Ong R.C."/>
            <person name="Putra M."/>
            <person name="Sireger I.Z."/>
            <person name="Indrioko S."/>
            <person name="Kosugi Y."/>
            <person name="Izuno A."/>
            <person name="Isagi Y."/>
            <person name="Lee S.L."/>
            <person name="Shimizu K.K."/>
        </authorList>
    </citation>
    <scope>NUCLEOTIDE SEQUENCE [LARGE SCALE GENOMIC DNA]</scope>
    <source>
        <strain evidence="4">214</strain>
    </source>
</reference>
<dbReference type="CDD" id="cd06222">
    <property type="entry name" value="RNase_H_like"/>
    <property type="match status" value="1"/>
</dbReference>
<proteinExistence type="predicted"/>
<dbReference type="Pfam" id="PF13456">
    <property type="entry name" value="RVT_3"/>
    <property type="match status" value="1"/>
</dbReference>
<evidence type="ECO:0000313" key="4">
    <source>
        <dbReference type="EMBL" id="GKV25136.1"/>
    </source>
</evidence>
<dbReference type="PANTHER" id="PTHR47074">
    <property type="entry name" value="BNAC02G40300D PROTEIN"/>
    <property type="match status" value="1"/>
</dbReference>
<keyword evidence="5" id="KW-1185">Reference proteome</keyword>
<feature type="domain" description="Reverse transcriptase zinc-binding" evidence="3">
    <location>
        <begin position="7"/>
        <end position="73"/>
    </location>
</feature>
<protein>
    <submittedName>
        <fullName evidence="4">Uncharacterized protein</fullName>
    </submittedName>
</protein>
<feature type="region of interest" description="Disordered" evidence="1">
    <location>
        <begin position="154"/>
        <end position="178"/>
    </location>
</feature>
<dbReference type="InterPro" id="IPR002156">
    <property type="entry name" value="RNaseH_domain"/>
</dbReference>
<dbReference type="Gene3D" id="3.30.420.10">
    <property type="entry name" value="Ribonuclease H-like superfamily/Ribonuclease H"/>
    <property type="match status" value="1"/>
</dbReference>
<dbReference type="EMBL" id="BPVZ01000068">
    <property type="protein sequence ID" value="GKV25136.1"/>
    <property type="molecule type" value="Genomic_DNA"/>
</dbReference>
<dbReference type="InterPro" id="IPR044730">
    <property type="entry name" value="RNase_H-like_dom_plant"/>
</dbReference>
<organism evidence="4 5">
    <name type="scientific">Rubroshorea leprosula</name>
    <dbReference type="NCBI Taxonomy" id="152421"/>
    <lineage>
        <taxon>Eukaryota</taxon>
        <taxon>Viridiplantae</taxon>
        <taxon>Streptophyta</taxon>
        <taxon>Embryophyta</taxon>
        <taxon>Tracheophyta</taxon>
        <taxon>Spermatophyta</taxon>
        <taxon>Magnoliopsida</taxon>
        <taxon>eudicotyledons</taxon>
        <taxon>Gunneridae</taxon>
        <taxon>Pentapetalae</taxon>
        <taxon>rosids</taxon>
        <taxon>malvids</taxon>
        <taxon>Malvales</taxon>
        <taxon>Dipterocarpaceae</taxon>
        <taxon>Rubroshorea</taxon>
    </lineage>
</organism>
<evidence type="ECO:0000259" key="2">
    <source>
        <dbReference type="Pfam" id="PF13456"/>
    </source>
</evidence>